<evidence type="ECO:0000313" key="2">
    <source>
        <dbReference type="EMBL" id="MBL1378960.1"/>
    </source>
</evidence>
<dbReference type="EMBL" id="JAERTZ010000028">
    <property type="protein sequence ID" value="MBL1378960.1"/>
    <property type="molecule type" value="Genomic_DNA"/>
</dbReference>
<dbReference type="RefSeq" id="WP_202087982.1">
    <property type="nucleotide sequence ID" value="NZ_JAERTZ010000028.1"/>
</dbReference>
<gene>
    <name evidence="2" type="ORF">JKV55_16770</name>
</gene>
<dbReference type="SUPFAM" id="SSF110087">
    <property type="entry name" value="DR1885-like metal-binding protein"/>
    <property type="match status" value="1"/>
</dbReference>
<dbReference type="Gene3D" id="2.60.40.1890">
    <property type="entry name" value="PCu(A)C copper chaperone"/>
    <property type="match status" value="1"/>
</dbReference>
<dbReference type="InterPro" id="IPR036182">
    <property type="entry name" value="PCuAC_sf"/>
</dbReference>
<comment type="caution">
    <text evidence="2">The sequence shown here is derived from an EMBL/GenBank/DDBJ whole genome shotgun (WGS) entry which is preliminary data.</text>
</comment>
<proteinExistence type="predicted"/>
<feature type="signal peptide" evidence="1">
    <location>
        <begin position="1"/>
        <end position="19"/>
    </location>
</feature>
<sequence>MKKVGYLFALVLLTGPSWAQVIVSEGYVRATPPMGPNTAAFMQLENGGDRDLALVSAASPQAEKVELHTVLEQDGVMRMREVERIAVPAGDAVSLQPGGLHIMLLGVKQPLAAGDEVSLELRWDNGDTEQLLLPVKDIRTQSQAAHGHDHHH</sequence>
<dbReference type="PANTHER" id="PTHR36302:SF1">
    <property type="entry name" value="COPPER CHAPERONE PCU(A)C"/>
    <property type="match status" value="1"/>
</dbReference>
<organism evidence="2 3">
    <name type="scientific">Zobellella iuensis</name>
    <dbReference type="NCBI Taxonomy" id="2803811"/>
    <lineage>
        <taxon>Bacteria</taxon>
        <taxon>Pseudomonadati</taxon>
        <taxon>Pseudomonadota</taxon>
        <taxon>Gammaproteobacteria</taxon>
        <taxon>Aeromonadales</taxon>
        <taxon>Aeromonadaceae</taxon>
        <taxon>Zobellella</taxon>
    </lineage>
</organism>
<evidence type="ECO:0000256" key="1">
    <source>
        <dbReference type="SAM" id="SignalP"/>
    </source>
</evidence>
<dbReference type="PANTHER" id="PTHR36302">
    <property type="entry name" value="BLR7088 PROTEIN"/>
    <property type="match status" value="1"/>
</dbReference>
<dbReference type="InterPro" id="IPR007410">
    <property type="entry name" value="LpqE-like"/>
</dbReference>
<feature type="chain" id="PRO_5045680403" evidence="1">
    <location>
        <begin position="20"/>
        <end position="152"/>
    </location>
</feature>
<accession>A0ABS1QVQ5</accession>
<keyword evidence="3" id="KW-1185">Reference proteome</keyword>
<dbReference type="InterPro" id="IPR058248">
    <property type="entry name" value="Lxx211020-like"/>
</dbReference>
<dbReference type="Proteomes" id="UP000638570">
    <property type="component" value="Unassembled WGS sequence"/>
</dbReference>
<name>A0ABS1QVQ5_9GAMM</name>
<evidence type="ECO:0000313" key="3">
    <source>
        <dbReference type="Proteomes" id="UP000638570"/>
    </source>
</evidence>
<dbReference type="Pfam" id="PF04314">
    <property type="entry name" value="PCuAC"/>
    <property type="match status" value="1"/>
</dbReference>
<keyword evidence="1" id="KW-0732">Signal</keyword>
<reference evidence="3" key="1">
    <citation type="submission" date="2021-01" db="EMBL/GenBank/DDBJ databases">
        <title>Genome public.</title>
        <authorList>
            <person name="Liu C."/>
            <person name="Sun Q."/>
        </authorList>
    </citation>
    <scope>NUCLEOTIDE SEQUENCE [LARGE SCALE GENOMIC DNA]</scope>
    <source>
        <strain evidence="3">CGMCC 1.18722</strain>
    </source>
</reference>
<protein>
    <submittedName>
        <fullName evidence="2">Copper chaperone PCu(A)C</fullName>
    </submittedName>
</protein>